<dbReference type="SUPFAM" id="SSF48452">
    <property type="entry name" value="TPR-like"/>
    <property type="match status" value="3"/>
</dbReference>
<dbReference type="PANTHER" id="PTHR46082:SF6">
    <property type="entry name" value="AAA+ ATPASE DOMAIN-CONTAINING PROTEIN-RELATED"/>
    <property type="match status" value="1"/>
</dbReference>
<dbReference type="Gene3D" id="3.40.50.300">
    <property type="entry name" value="P-loop containing nucleotide triphosphate hydrolases"/>
    <property type="match status" value="2"/>
</dbReference>
<dbReference type="Gene3D" id="1.25.40.10">
    <property type="entry name" value="Tetratricopeptide repeat domain"/>
    <property type="match status" value="3"/>
</dbReference>
<dbReference type="NCBIfam" id="NF047398">
    <property type="entry name" value="AAA_KGGVGR"/>
    <property type="match status" value="1"/>
</dbReference>
<dbReference type="Proteomes" id="UP000478148">
    <property type="component" value="Unassembled WGS sequence"/>
</dbReference>
<organism evidence="1 2">
    <name type="scientific">Verrucosispora sioxanthis</name>
    <dbReference type="NCBI Taxonomy" id="2499994"/>
    <lineage>
        <taxon>Bacteria</taxon>
        <taxon>Bacillati</taxon>
        <taxon>Actinomycetota</taxon>
        <taxon>Actinomycetes</taxon>
        <taxon>Micromonosporales</taxon>
        <taxon>Micromonosporaceae</taxon>
        <taxon>Micromonospora</taxon>
    </lineage>
</organism>
<dbReference type="InterPro" id="IPR027417">
    <property type="entry name" value="P-loop_NTPase"/>
</dbReference>
<dbReference type="RefSeq" id="WP_164448941.1">
    <property type="nucleotide sequence ID" value="NZ_SAIY01000008.1"/>
</dbReference>
<evidence type="ECO:0000313" key="2">
    <source>
        <dbReference type="Proteomes" id="UP000478148"/>
    </source>
</evidence>
<reference evidence="1 2" key="1">
    <citation type="submission" date="2020-02" db="EMBL/GenBank/DDBJ databases">
        <title>Draft Genome Sequence of Verrucosispora sp. Strain CWR15, Isolated from Gulf of Mexico Sponge.</title>
        <authorList>
            <person name="Kennedy S.J."/>
            <person name="Cella E."/>
            <person name="Azarian T."/>
            <person name="Baker B.J."/>
            <person name="Shaw L.N."/>
        </authorList>
    </citation>
    <scope>NUCLEOTIDE SEQUENCE [LARGE SCALE GENOMIC DNA]</scope>
    <source>
        <strain evidence="1 2">CWR15</strain>
    </source>
</reference>
<dbReference type="NCBIfam" id="NF040586">
    <property type="entry name" value="FxSxx_TPR"/>
    <property type="match status" value="1"/>
</dbReference>
<dbReference type="InterPro" id="IPR053137">
    <property type="entry name" value="NLR-like"/>
</dbReference>
<dbReference type="SUPFAM" id="SSF52540">
    <property type="entry name" value="P-loop containing nucleoside triphosphate hydrolases"/>
    <property type="match status" value="2"/>
</dbReference>
<dbReference type="Pfam" id="PF13424">
    <property type="entry name" value="TPR_12"/>
    <property type="match status" value="1"/>
</dbReference>
<accession>A0A6M1L9V1</accession>
<gene>
    <name evidence="1" type="ORF">ENC19_21690</name>
</gene>
<dbReference type="InterPro" id="IPR011990">
    <property type="entry name" value="TPR-like_helical_dom_sf"/>
</dbReference>
<proteinExistence type="predicted"/>
<dbReference type="Pfam" id="PF13374">
    <property type="entry name" value="TPR_10"/>
    <property type="match status" value="2"/>
</dbReference>
<name>A0A6M1L9V1_9ACTN</name>
<dbReference type="PANTHER" id="PTHR46082">
    <property type="entry name" value="ATP/GTP-BINDING PROTEIN-RELATED"/>
    <property type="match status" value="1"/>
</dbReference>
<dbReference type="EMBL" id="SAIY01000008">
    <property type="protein sequence ID" value="NGM15068.1"/>
    <property type="molecule type" value="Genomic_DNA"/>
</dbReference>
<comment type="caution">
    <text evidence="1">The sequence shown here is derived from an EMBL/GenBank/DDBJ whole genome shotgun (WGS) entry which is preliminary data.</text>
</comment>
<sequence length="1311" mass="144556">MTDTRDGQIITFYSYKGGTGRTMALANTAWILAANGHRVLVVDWDLESPGLHRFYRPFIHEGMLRGAGGVIDMLVGYEGAAKEAAGRDPAAPGELRHATFADVRRHAFSINWRWPPGGTLDFLGAGRHNHSYSRSISGLDWDHFYEVLAGGAFFDALRADMKRNYDYTLIDSRTGLSDVADICTVHLPDTLVACFTLSEQGIEGAAEVAQSISRKTMPRRIRVLPVAMRIDPAEKLKADTGRLVARQRFDGLPAHLGDEARERYWAQVQVPYLAYYAYEETLATIEDSSGAPGNLLGAFEKLTDVISEGRVTRLPTMDEADRVRVKAQFVRMAAVRETEVALRYDIAGAGWAEWISWILREVGVQVHDPGPAGRLEGIAVAARPLVINTASEEVELGLNAALMRPSRRPLIVHVGTAQSTVLPVTAANSIRLGRLDERPAAEQLLQLVGFPPPKTEFLVGAPRFPGRPQTVFQAPPRNLLFTGRDGLLASLRGLLRAQSDAAVPVVLQGMGGFGKTQLVTEYAHRFRGAYDVVWWIDADGAADVDGGLYDLGRRLGMNLSSSVREGAQTVKQALSRGEGGLRWLVVFDNAERLDRIKQLLPNGPGHVVITSQGPGWLEQAHVVPVDVFDRAESVNHLRRLLPDLGERDADRIAEALGDLPIAVAAAAAWLVETHSPVSEYLAAIEQGDLGALGSEADIGRVEAAWRLSLDQLATRRPAAYRLLQLCAVMAPEVSLDIVYSTAMAEHLRAIDPTVTSRLMINRLVEQIKRLALLRLDQQSEYDSQGTERESTRIVIHRLLHSVVRSRMTEEEIEDAKHQVHLLIASAARTLGEVDLQDEWRKYRMLWPHVEVSDGTTCDFAPVRQLLVDQVRYFFVRGNPDGGLEVAERVEAAWTEALGRNLAEPVRREVLVQLLQLRFNKANVLRDKGAFQESYDLDRDVHAQQVDLLGGDHADALMTAGSLGGDLRGLGRYPEALQRDIDTYHAWRREFGDDHARTLNALSNLAVSRRLMGDVTEALRLDQEVYERRRHLLGEDNLSTLQSATSLGRDLRDAGHYERSVELLTHVRDVYVTVMGEDARFVYDANANLAVSLRSAGRTRQAGDLLEVAYHRLAEILGPDHPETLACRLSRSVTLLELGDWEQAETETSAVRDAYARQLGDRHPHSLVCLNNHAAAVRAGGDVDAARSPARQAWEGLGAVLGDRHPYTVAAQINVAVIEADLHEPTEALALLSAAADLLTDLLGPAHPHTLRCRANHALIQRRVHGVDHQAQVDEAVEAVEAVVARIGGNHPSVAELKRGRPVRRVIDPHPF</sequence>
<keyword evidence="2" id="KW-1185">Reference proteome</keyword>
<protein>
    <submittedName>
        <fullName evidence="1">Tetratricopeptide repeat protein</fullName>
    </submittedName>
</protein>
<evidence type="ECO:0000313" key="1">
    <source>
        <dbReference type="EMBL" id="NGM15068.1"/>
    </source>
</evidence>